<keyword evidence="8" id="KW-1185">Reference proteome</keyword>
<dbReference type="InterPro" id="IPR051398">
    <property type="entry name" value="Polysacch_Deacetylase"/>
</dbReference>
<reference evidence="7 8" key="1">
    <citation type="submission" date="2022-09" db="EMBL/GenBank/DDBJ databases">
        <title>Chelativorans salina sp. nov., a novel slightly halophilic bacterium isolated from a saline lake sediment enrichment.</title>
        <authorList>
            <person name="Gao L."/>
            <person name="Fang B.-Z."/>
            <person name="Li W.-J."/>
        </authorList>
    </citation>
    <scope>NUCLEOTIDE SEQUENCE [LARGE SCALE GENOMIC DNA]</scope>
    <source>
        <strain evidence="7 8">EGI FJ00035</strain>
    </source>
</reference>
<dbReference type="PROSITE" id="PS51677">
    <property type="entry name" value="NODB"/>
    <property type="match status" value="1"/>
</dbReference>
<evidence type="ECO:0000256" key="4">
    <source>
        <dbReference type="ARBA" id="ARBA00022729"/>
    </source>
</evidence>
<dbReference type="InterPro" id="IPR011330">
    <property type="entry name" value="Glyco_hydro/deAcase_b/a-brl"/>
</dbReference>
<evidence type="ECO:0000313" key="8">
    <source>
        <dbReference type="Proteomes" id="UP001320831"/>
    </source>
</evidence>
<evidence type="ECO:0000313" key="7">
    <source>
        <dbReference type="EMBL" id="MCT7377792.1"/>
    </source>
</evidence>
<dbReference type="CDD" id="cd10968">
    <property type="entry name" value="CE4_Mlr8448_like_5s"/>
    <property type="match status" value="1"/>
</dbReference>
<evidence type="ECO:0000256" key="3">
    <source>
        <dbReference type="ARBA" id="ARBA00020071"/>
    </source>
</evidence>
<evidence type="ECO:0000259" key="6">
    <source>
        <dbReference type="PROSITE" id="PS51677"/>
    </source>
</evidence>
<dbReference type="InterPro" id="IPR002509">
    <property type="entry name" value="NODB_dom"/>
</dbReference>
<dbReference type="PANTHER" id="PTHR34216:SF7">
    <property type="entry name" value="POLY-BETA-1,6-N-ACETYL-D-GLUCOSAMINE N-DEACETYLASE"/>
    <property type="match status" value="1"/>
</dbReference>
<comment type="caution">
    <text evidence="7">The sequence shown here is derived from an EMBL/GenBank/DDBJ whole genome shotgun (WGS) entry which is preliminary data.</text>
</comment>
<dbReference type="Proteomes" id="UP001320831">
    <property type="component" value="Unassembled WGS sequence"/>
</dbReference>
<evidence type="ECO:0000256" key="2">
    <source>
        <dbReference type="ARBA" id="ARBA00010973"/>
    </source>
</evidence>
<feature type="domain" description="NodB homology" evidence="6">
    <location>
        <begin position="99"/>
        <end position="349"/>
    </location>
</feature>
<protein>
    <recommendedName>
        <fullName evidence="3">Chitooligosaccharide deacetylase</fullName>
    </recommendedName>
    <alternativeName>
        <fullName evidence="5">Nodulation protein B</fullName>
    </alternativeName>
</protein>
<comment type="function">
    <text evidence="1">Is involved in generating a small heat-stable compound (Nod), an acylated oligomer of N-acetylglucosamine, that stimulates mitosis in various plant protoplasts.</text>
</comment>
<evidence type="ECO:0000256" key="1">
    <source>
        <dbReference type="ARBA" id="ARBA00003236"/>
    </source>
</evidence>
<dbReference type="Gene3D" id="3.20.20.370">
    <property type="entry name" value="Glycoside hydrolase/deacetylase"/>
    <property type="match status" value="1"/>
</dbReference>
<dbReference type="PANTHER" id="PTHR34216">
    <property type="match status" value="1"/>
</dbReference>
<name>A0ABT2LTB3_9HYPH</name>
<accession>A0ABT2LTB3</accession>
<keyword evidence="4" id="KW-0732">Signal</keyword>
<evidence type="ECO:0000256" key="5">
    <source>
        <dbReference type="ARBA" id="ARBA00032976"/>
    </source>
</evidence>
<sequence>MLLHSAREFLKYAAIRTGLETVAHSRAQALFPALGGRGVIFTLHHVRPVAGPRFAPNAHLSVTPDFLAQAIVAARECGLVPVHLHDLPALLSDPADKRKFAAFTLDDGYRNNATYAAPVFRKFDVPYTIFLTAGFIERTRTIWWETAAALVEKHAALTFDFGNGSEDVATTTAAQKRAAFARLEAFVATADEDEAVERIDRAARAAGIEPAAIVDELVMDGADLRALGEDPLAHFGAHTLTHVNLRRVSPERLRKEIEGSARAVERYVGRPTRSFAYPYGQPWSLGEREVRAVAEAGFPVAVTTQPGVLGPASLERPTALPRVSLNGRFQAKRHVKALISGLPFKLMQR</sequence>
<gene>
    <name evidence="7" type="ORF">N5A92_22475</name>
</gene>
<proteinExistence type="inferred from homology"/>
<comment type="similarity">
    <text evidence="2">Belongs to the polysaccharide deacetylase family.</text>
</comment>
<dbReference type="SUPFAM" id="SSF88713">
    <property type="entry name" value="Glycoside hydrolase/deacetylase"/>
    <property type="match status" value="1"/>
</dbReference>
<dbReference type="Pfam" id="PF01522">
    <property type="entry name" value="Polysacc_deac_1"/>
    <property type="match status" value="2"/>
</dbReference>
<dbReference type="EMBL" id="JAOCZP010000009">
    <property type="protein sequence ID" value="MCT7377792.1"/>
    <property type="molecule type" value="Genomic_DNA"/>
</dbReference>
<dbReference type="RefSeq" id="WP_260906470.1">
    <property type="nucleotide sequence ID" value="NZ_JAOCZP010000009.1"/>
</dbReference>
<organism evidence="7 8">
    <name type="scientific">Chelativorans salis</name>
    <dbReference type="NCBI Taxonomy" id="2978478"/>
    <lineage>
        <taxon>Bacteria</taxon>
        <taxon>Pseudomonadati</taxon>
        <taxon>Pseudomonadota</taxon>
        <taxon>Alphaproteobacteria</taxon>
        <taxon>Hyphomicrobiales</taxon>
        <taxon>Phyllobacteriaceae</taxon>
        <taxon>Chelativorans</taxon>
    </lineage>
</organism>